<sequence length="134" mass="15370">MHELSFDKTTKRFDLIVLDMNDANKKNNLMFRRICKEVFQKSFSKIEFQNNLDAGAKMAGVGIVSAIQMARGKYKEGSFVKSFRKLNNQTSIVSYSDLNKVNQFLKTSDFTLVVKLLKLQYNYGLIKAISVILK</sequence>
<keyword evidence="2" id="KW-1185">Reference proteome</keyword>
<name>A0A087RQV0_9ARCH</name>
<organism evidence="1 2">
    <name type="scientific">Marine Group I thaumarchaeote SCGC AAA799-D11</name>
    <dbReference type="NCBI Taxonomy" id="1502291"/>
    <lineage>
        <taxon>Archaea</taxon>
        <taxon>Nitrososphaerota</taxon>
        <taxon>Marine Group I</taxon>
    </lineage>
</organism>
<gene>
    <name evidence="1" type="ORF">AAA799D11_01054</name>
</gene>
<evidence type="ECO:0000313" key="2">
    <source>
        <dbReference type="Proteomes" id="UP000029386"/>
    </source>
</evidence>
<comment type="caution">
    <text evidence="1">The sequence shown here is derived from an EMBL/GenBank/DDBJ whole genome shotgun (WGS) entry which is preliminary data.</text>
</comment>
<protein>
    <submittedName>
        <fullName evidence="1">Uncharacterized protein</fullName>
    </submittedName>
</protein>
<proteinExistence type="predicted"/>
<evidence type="ECO:0000313" key="1">
    <source>
        <dbReference type="EMBL" id="KFM15854.1"/>
    </source>
</evidence>
<reference evidence="1 2" key="1">
    <citation type="submission" date="2014-06" db="EMBL/GenBank/DDBJ databases">
        <authorList>
            <person name="Ngugi D.K."/>
            <person name="Blom J."/>
            <person name="Alam I."/>
            <person name="Rashid M."/>
            <person name="Baalawi W."/>
            <person name="Zhang G."/>
            <person name="Hikmawan T."/>
            <person name="Guan Y."/>
            <person name="Antunes A."/>
            <person name="Siam R."/>
            <person name="El-Dorry H."/>
            <person name="Bajic V."/>
            <person name="Stingl U."/>
        </authorList>
    </citation>
    <scope>NUCLEOTIDE SEQUENCE [LARGE SCALE GENOMIC DNA]</scope>
    <source>
        <strain evidence="1">SCGC AAA799-D11</strain>
    </source>
</reference>
<dbReference type="Proteomes" id="UP000029386">
    <property type="component" value="Unassembled WGS sequence"/>
</dbReference>
<accession>A0A087RQV0</accession>
<dbReference type="EMBL" id="JOSY01000036">
    <property type="protein sequence ID" value="KFM15854.1"/>
    <property type="molecule type" value="Genomic_DNA"/>
</dbReference>
<dbReference type="AlphaFoldDB" id="A0A087RQV0"/>